<dbReference type="EMBL" id="CP001707">
    <property type="protein sequence ID" value="ACV26083.1"/>
    <property type="molecule type" value="Genomic_DNA"/>
</dbReference>
<dbReference type="InParanoid" id="C7R9J2"/>
<keyword evidence="1" id="KW-0812">Transmembrane</keyword>
<evidence type="ECO:0000256" key="1">
    <source>
        <dbReference type="SAM" id="Phobius"/>
    </source>
</evidence>
<reference evidence="2 3" key="1">
    <citation type="journal article" date="2009" name="Stand. Genomic Sci.">
        <title>Complete genome sequence of Kangiella koreensis type strain (SW-125).</title>
        <authorList>
            <person name="Han C."/>
            <person name="Sikorski J."/>
            <person name="Lapidus A."/>
            <person name="Nolan M."/>
            <person name="Glavina Del Rio T."/>
            <person name="Tice H."/>
            <person name="Cheng J.F."/>
            <person name="Lucas S."/>
            <person name="Chen F."/>
            <person name="Copeland A."/>
            <person name="Ivanova N."/>
            <person name="Mavromatis K."/>
            <person name="Ovchinnikova G."/>
            <person name="Pati A."/>
            <person name="Bruce D."/>
            <person name="Goodwin L."/>
            <person name="Pitluck S."/>
            <person name="Chen A."/>
            <person name="Palaniappan K."/>
            <person name="Land M."/>
            <person name="Hauser L."/>
            <person name="Chang Y.J."/>
            <person name="Jeffries C.D."/>
            <person name="Chain P."/>
            <person name="Saunders E."/>
            <person name="Brettin T."/>
            <person name="Goker M."/>
            <person name="Tindall B.J."/>
            <person name="Bristow J."/>
            <person name="Eisen J.A."/>
            <person name="Markowitz V."/>
            <person name="Hugenholtz P."/>
            <person name="Kyrpides N.C."/>
            <person name="Klenk H.P."/>
            <person name="Detter J.C."/>
        </authorList>
    </citation>
    <scope>NUCLEOTIDE SEQUENCE [LARGE SCALE GENOMIC DNA]</scope>
    <source>
        <strain evidence="3">DSM 16069 / KCTC 12182 / SW-125</strain>
    </source>
</reference>
<accession>C7R9J2</accession>
<dbReference type="OrthoDB" id="9828498at2"/>
<protein>
    <submittedName>
        <fullName evidence="2">Uncharacterized protein</fullName>
    </submittedName>
</protein>
<keyword evidence="1" id="KW-0472">Membrane</keyword>
<proteinExistence type="predicted"/>
<organism evidence="2 3">
    <name type="scientific">Kangiella koreensis (strain DSM 16069 / JCM 12317 / KCTC 12182 / SW-125)</name>
    <dbReference type="NCBI Taxonomy" id="523791"/>
    <lineage>
        <taxon>Bacteria</taxon>
        <taxon>Pseudomonadati</taxon>
        <taxon>Pseudomonadota</taxon>
        <taxon>Gammaproteobacteria</taxon>
        <taxon>Kangiellales</taxon>
        <taxon>Kangiellaceae</taxon>
        <taxon>Kangiella</taxon>
    </lineage>
</organism>
<sequence length="202" mass="23543">MSQINTPGSPEHRLVQHQFASKYGPLGKTIFTIIGFFSLIFFPYMIYLMLTGQTVDEFLPHEAILFSIILSTVMFWSVISTLKAAFYQYTVTIDKQFDLVIHERAFLLWAKSNVYHFRDIQYVVTSDRKYVNKFVAINVTYGGRHNKTPIYYLYLKPHGGKPILFQESKVWEKLKKRGQELAELVGCRTYTSPPGSFLRGYW</sequence>
<keyword evidence="1" id="KW-1133">Transmembrane helix</keyword>
<gene>
    <name evidence="2" type="ordered locus">Kkor_0663</name>
</gene>
<name>C7R9J2_KANKD</name>
<dbReference type="KEGG" id="kko:Kkor_0663"/>
<feature type="transmembrane region" description="Helical" evidence="1">
    <location>
        <begin position="30"/>
        <end position="51"/>
    </location>
</feature>
<dbReference type="Proteomes" id="UP000001231">
    <property type="component" value="Chromosome"/>
</dbReference>
<keyword evidence="3" id="KW-1185">Reference proteome</keyword>
<evidence type="ECO:0000313" key="2">
    <source>
        <dbReference type="EMBL" id="ACV26083.1"/>
    </source>
</evidence>
<dbReference type="AlphaFoldDB" id="C7R9J2"/>
<evidence type="ECO:0000313" key="3">
    <source>
        <dbReference type="Proteomes" id="UP000001231"/>
    </source>
</evidence>
<dbReference type="RefSeq" id="WP_012800597.1">
    <property type="nucleotide sequence ID" value="NC_013166.1"/>
</dbReference>
<feature type="transmembrane region" description="Helical" evidence="1">
    <location>
        <begin position="63"/>
        <end position="86"/>
    </location>
</feature>
<dbReference type="HOGENOM" id="CLU_1353129_0_0_6"/>